<dbReference type="EMBL" id="RBZW01000029">
    <property type="protein sequence ID" value="THE64634.1"/>
    <property type="molecule type" value="Genomic_DNA"/>
</dbReference>
<dbReference type="Gene3D" id="3.40.50.2300">
    <property type="match status" value="2"/>
</dbReference>
<reference evidence="3 4" key="1">
    <citation type="submission" date="2018-10" db="EMBL/GenBank/DDBJ databases">
        <title>Natronolimnobius sp. XQ-INN 246 isolated from Inner Mongolia Autonomous Region of China.</title>
        <authorList>
            <person name="Xue Q."/>
        </authorList>
    </citation>
    <scope>NUCLEOTIDE SEQUENCE [LARGE SCALE GENOMIC DNA]</scope>
    <source>
        <strain evidence="3 4">XQ-INN 246</strain>
    </source>
</reference>
<dbReference type="InterPro" id="IPR028081">
    <property type="entry name" value="Leu-bd"/>
</dbReference>
<dbReference type="AlphaFoldDB" id="A0A4S3TKH8"/>
<evidence type="ECO:0000256" key="1">
    <source>
        <dbReference type="ARBA" id="ARBA00022729"/>
    </source>
</evidence>
<evidence type="ECO:0000313" key="4">
    <source>
        <dbReference type="Proteomes" id="UP000318864"/>
    </source>
</evidence>
<proteinExistence type="predicted"/>
<dbReference type="InterPro" id="IPR028082">
    <property type="entry name" value="Peripla_BP_I"/>
</dbReference>
<dbReference type="SUPFAM" id="SSF53822">
    <property type="entry name" value="Periplasmic binding protein-like I"/>
    <property type="match status" value="1"/>
</dbReference>
<accession>A0A4S3TKH8</accession>
<comment type="caution">
    <text evidence="3">The sequence shown here is derived from an EMBL/GenBank/DDBJ whole genome shotgun (WGS) entry which is preliminary data.</text>
</comment>
<keyword evidence="4" id="KW-1185">Reference proteome</keyword>
<dbReference type="Pfam" id="PF13458">
    <property type="entry name" value="Peripla_BP_6"/>
    <property type="match status" value="1"/>
</dbReference>
<organism evidence="3 4">
    <name type="scientific">Salinadaptatus halalkaliphilus</name>
    <dbReference type="NCBI Taxonomy" id="2419781"/>
    <lineage>
        <taxon>Archaea</taxon>
        <taxon>Methanobacteriati</taxon>
        <taxon>Methanobacteriota</taxon>
        <taxon>Stenosarchaea group</taxon>
        <taxon>Halobacteria</taxon>
        <taxon>Halobacteriales</taxon>
        <taxon>Natrialbaceae</taxon>
        <taxon>Salinadaptatus</taxon>
    </lineage>
</organism>
<dbReference type="Proteomes" id="UP000318864">
    <property type="component" value="Unassembled WGS sequence"/>
</dbReference>
<evidence type="ECO:0000313" key="3">
    <source>
        <dbReference type="EMBL" id="THE64634.1"/>
    </source>
</evidence>
<dbReference type="RefSeq" id="WP_141464904.1">
    <property type="nucleotide sequence ID" value="NZ_RBZW01000029.1"/>
</dbReference>
<dbReference type="OrthoDB" id="162762at2157"/>
<dbReference type="CDD" id="cd06338">
    <property type="entry name" value="PBP1_ABC_ligand_binding-like"/>
    <property type="match status" value="1"/>
</dbReference>
<dbReference type="PANTHER" id="PTHR30483:SF37">
    <property type="entry name" value="ABC TRANSPORTER SUBSTRATE-BINDING PROTEIN"/>
    <property type="match status" value="1"/>
</dbReference>
<evidence type="ECO:0000259" key="2">
    <source>
        <dbReference type="Pfam" id="PF13458"/>
    </source>
</evidence>
<dbReference type="PANTHER" id="PTHR30483">
    <property type="entry name" value="LEUCINE-SPECIFIC-BINDING PROTEIN"/>
    <property type="match status" value="1"/>
</dbReference>
<dbReference type="InterPro" id="IPR006311">
    <property type="entry name" value="TAT_signal"/>
</dbReference>
<keyword evidence="1" id="KW-0732">Signal</keyword>
<dbReference type="PROSITE" id="PS51318">
    <property type="entry name" value="TAT"/>
    <property type="match status" value="1"/>
</dbReference>
<feature type="domain" description="Leucine-binding protein" evidence="2">
    <location>
        <begin position="52"/>
        <end position="390"/>
    </location>
</feature>
<sequence length="434" mass="47070">MAKRNQRPAATSSQHRRRFLQVAGATGAAGLTGFAGCLGDFDEEQDDRDVFRFGAVTSLSGDLRFGGTITERGYDLWEQRINENGGIEIDGTSYEVEIEYADAQSEPSTGADAAEQMIDSGIDALFGPYSSNVTLAVAPIADREQIPHITGSAESPEIWEQQYEYTFGTIPAGNVIASESAGSIFDFQPQAESVYITGVNDPFTSDTAEAMREAAVDHGIEVLDYELFPRDADWTSPVSAAMDEDPDLHFHAAHIEAHVDFLNAARDLGYDPDGFFSHYGVDTESFAEGLGEDAAHIFGATVWLPRLDRGGDALFDSPQAYADASESAFDVTPDYTQAGSTAAGIVYQEALQELGAAPPLSSEQQSELVDILEEVEVETFYGDINFETDGDLYHSNVATDILTIQRTADGFDVVAPDELRESEPTYPAPAWDER</sequence>
<gene>
    <name evidence="3" type="ORF">D8Y22_11845</name>
</gene>
<dbReference type="InterPro" id="IPR051010">
    <property type="entry name" value="BCAA_transport"/>
</dbReference>
<protein>
    <submittedName>
        <fullName evidence="3">Branched-chain amino acid ABC substrate-binding protein</fullName>
    </submittedName>
</protein>
<name>A0A4S3TKH8_9EURY</name>